<gene>
    <name evidence="3" type="primary">prpF</name>
    <name evidence="3" type="ORF">RFH47_02675</name>
</gene>
<dbReference type="Gene3D" id="3.10.310.10">
    <property type="entry name" value="Diaminopimelate Epimerase, Chain A, domain 1"/>
    <property type="match status" value="2"/>
</dbReference>
<dbReference type="Pfam" id="PF04303">
    <property type="entry name" value="PrpF"/>
    <property type="match status" value="1"/>
</dbReference>
<keyword evidence="2 3" id="KW-0413">Isomerase</keyword>
<evidence type="ECO:0000256" key="2">
    <source>
        <dbReference type="ARBA" id="ARBA00023235"/>
    </source>
</evidence>
<evidence type="ECO:0000313" key="3">
    <source>
        <dbReference type="EMBL" id="MDQ8934643.1"/>
    </source>
</evidence>
<sequence length="395" mass="41666">MSYAAQIKIPATYMRGGTSKGVFFKVEDLPLAAQQAGAARDQVLLRVIGSPDPYGKQIDGMGGATSSTSKTVLLSKSTRADHDVDYLFGQVSIDKAFVDWSGNCGNLTAAVGSFAISQGLVAADRIPENGFCTVRIWQVNIGKTIIAHVPITGGEVQETGDFELDGVTFPAAEVQIEFLDPADEGEDGGAMFPTGQLVDTLEVPEVGTFQATLINAGIPTIFIQAEALGYTGTELQDDINSDPVALARFEKIRAYGALKMGLIQDVAEAEKRQHTPKVAFVAAPKTYTASSGKQIEQQNIDVLVRALSMGKLHHAMMGTAAVAIGAAAAIPGTLVNLAAGGGEKQAVRFGHPSGTLRVGAEAQLDAGQWQVKKAIMSRSARVLMEGWVRIPADCF</sequence>
<evidence type="ECO:0000256" key="1">
    <source>
        <dbReference type="ARBA" id="ARBA00007673"/>
    </source>
</evidence>
<dbReference type="InterPro" id="IPR007400">
    <property type="entry name" value="PrpF-like"/>
</dbReference>
<protein>
    <submittedName>
        <fullName evidence="3">2-methylaconitate cis-trans isomerase PrpF</fullName>
    </submittedName>
</protein>
<evidence type="ECO:0000313" key="4">
    <source>
        <dbReference type="Proteomes" id="UP001243844"/>
    </source>
</evidence>
<dbReference type="Proteomes" id="UP001243844">
    <property type="component" value="Unassembled WGS sequence"/>
</dbReference>
<dbReference type="NCBIfam" id="TIGR02334">
    <property type="entry name" value="prpF"/>
    <property type="match status" value="1"/>
</dbReference>
<dbReference type="FunFam" id="3.10.310.10:FF:000018">
    <property type="entry name" value="2-methylaconitate cis-trans isomerase"/>
    <property type="match status" value="1"/>
</dbReference>
<dbReference type="EMBL" id="JAVIDL010000003">
    <property type="protein sequence ID" value="MDQ8934643.1"/>
    <property type="molecule type" value="Genomic_DNA"/>
</dbReference>
<dbReference type="InterPro" id="IPR012709">
    <property type="entry name" value="PrpF"/>
</dbReference>
<dbReference type="AlphaFoldDB" id="A0AAW8J4M7"/>
<accession>A0AAW8J4M7</accession>
<comment type="similarity">
    <text evidence="1">Belongs to the PrpF family.</text>
</comment>
<dbReference type="PANTHER" id="PTHR43709">
    <property type="entry name" value="ACONITATE ISOMERASE-RELATED"/>
    <property type="match status" value="1"/>
</dbReference>
<dbReference type="SUPFAM" id="SSF54506">
    <property type="entry name" value="Diaminopimelate epimerase-like"/>
    <property type="match status" value="2"/>
</dbReference>
<proteinExistence type="inferred from homology"/>
<reference evidence="3" key="1">
    <citation type="submission" date="2023-08" db="EMBL/GenBank/DDBJ databases">
        <title>Emergence of clinically-relevant ST2 carbapenem-resistant Acinetobacter baumannii strains in hospital sewages in Zhejiang, East of China.</title>
        <authorList>
            <person name="Kaichao C."/>
            <person name="Zhang R."/>
        </authorList>
    </citation>
    <scope>NUCLEOTIDE SEQUENCE</scope>
    <source>
        <strain evidence="3">M-RB-37</strain>
    </source>
</reference>
<dbReference type="GO" id="GO:0019629">
    <property type="term" value="P:propionate catabolic process, 2-methylcitrate cycle"/>
    <property type="evidence" value="ECO:0007669"/>
    <property type="project" value="InterPro"/>
</dbReference>
<name>A0AAW8J4M7_9GAMM</name>
<dbReference type="RefSeq" id="WP_308980792.1">
    <property type="nucleotide sequence ID" value="NZ_JAVIDL010000003.1"/>
</dbReference>
<organism evidence="3 4">
    <name type="scientific">Acinetobacter rudis</name>
    <dbReference type="NCBI Taxonomy" id="632955"/>
    <lineage>
        <taxon>Bacteria</taxon>
        <taxon>Pseudomonadati</taxon>
        <taxon>Pseudomonadota</taxon>
        <taxon>Gammaproteobacteria</taxon>
        <taxon>Moraxellales</taxon>
        <taxon>Moraxellaceae</taxon>
        <taxon>Acinetobacter</taxon>
    </lineage>
</organism>
<dbReference type="PANTHER" id="PTHR43709:SF2">
    <property type="entry name" value="DUF453 DOMAIN PROTEIN (AFU_ORTHOLOGUE AFUA_6G00360)"/>
    <property type="match status" value="1"/>
</dbReference>
<comment type="caution">
    <text evidence="3">The sequence shown here is derived from an EMBL/GenBank/DDBJ whole genome shotgun (WGS) entry which is preliminary data.</text>
</comment>
<dbReference type="GO" id="GO:0016853">
    <property type="term" value="F:isomerase activity"/>
    <property type="evidence" value="ECO:0007669"/>
    <property type="project" value="UniProtKB-KW"/>
</dbReference>